<evidence type="ECO:0000313" key="2">
    <source>
        <dbReference type="Proteomes" id="UP000317093"/>
    </source>
</evidence>
<dbReference type="KEGG" id="knv:Pan216_52740"/>
<keyword evidence="2" id="KW-1185">Reference proteome</keyword>
<evidence type="ECO:0000313" key="1">
    <source>
        <dbReference type="EMBL" id="QDU64384.1"/>
    </source>
</evidence>
<gene>
    <name evidence="1" type="ORF">Pan216_52740</name>
</gene>
<proteinExistence type="predicted"/>
<dbReference type="Proteomes" id="UP000317093">
    <property type="component" value="Chromosome"/>
</dbReference>
<dbReference type="Pfam" id="PF07608">
    <property type="entry name" value="DUF1571"/>
    <property type="match status" value="1"/>
</dbReference>
<protein>
    <recommendedName>
        <fullName evidence="3">DUF1571 domain-containing protein</fullName>
    </recommendedName>
</protein>
<sequence>MRSVLAWPLRILMSGSTLGFRLTGICIIGALLAPVLVLQAENSSEGPEVVTRAKPPAPAHVVTSAALPAGKPNVAAAPDGAHPIDQALLLLGKSEERLAQVADYETLFVMQERIGGTLRPPQYMQAKFRIEPFSIYLKWLDPDPGKEAIYVEGKNDNKIVTHTTGIAKALTGTLRIDPDSSLARKGYRHSLRDMGIVDLVTKLRHHWEFERQFNVADVKVTQATLNDRDCYVVTVAHPIPNDGRFMFHTAKVYFDKQQMLPIRIEGYEWPAQPGLTPGPLLESYTYLDLKVNNGLKDLDFSATNPEYSYSRF</sequence>
<organism evidence="1 2">
    <name type="scientific">Kolteria novifilia</name>
    <dbReference type="NCBI Taxonomy" id="2527975"/>
    <lineage>
        <taxon>Bacteria</taxon>
        <taxon>Pseudomonadati</taxon>
        <taxon>Planctomycetota</taxon>
        <taxon>Planctomycetia</taxon>
        <taxon>Kolteriales</taxon>
        <taxon>Kolteriaceae</taxon>
        <taxon>Kolteria</taxon>
    </lineage>
</organism>
<name>A0A518BBL5_9BACT</name>
<dbReference type="EMBL" id="CP036279">
    <property type="protein sequence ID" value="QDU64384.1"/>
    <property type="molecule type" value="Genomic_DNA"/>
</dbReference>
<reference evidence="1 2" key="1">
    <citation type="submission" date="2019-02" db="EMBL/GenBank/DDBJ databases">
        <title>Deep-cultivation of Planctomycetes and their phenomic and genomic characterization uncovers novel biology.</title>
        <authorList>
            <person name="Wiegand S."/>
            <person name="Jogler M."/>
            <person name="Boedeker C."/>
            <person name="Pinto D."/>
            <person name="Vollmers J."/>
            <person name="Rivas-Marin E."/>
            <person name="Kohn T."/>
            <person name="Peeters S.H."/>
            <person name="Heuer A."/>
            <person name="Rast P."/>
            <person name="Oberbeckmann S."/>
            <person name="Bunk B."/>
            <person name="Jeske O."/>
            <person name="Meyerdierks A."/>
            <person name="Storesund J.E."/>
            <person name="Kallscheuer N."/>
            <person name="Luecker S."/>
            <person name="Lage O.M."/>
            <person name="Pohl T."/>
            <person name="Merkel B.J."/>
            <person name="Hornburger P."/>
            <person name="Mueller R.-W."/>
            <person name="Bruemmer F."/>
            <person name="Labrenz M."/>
            <person name="Spormann A.M."/>
            <person name="Op den Camp H."/>
            <person name="Overmann J."/>
            <person name="Amann R."/>
            <person name="Jetten M.S.M."/>
            <person name="Mascher T."/>
            <person name="Medema M.H."/>
            <person name="Devos D.P."/>
            <person name="Kaster A.-K."/>
            <person name="Ovreas L."/>
            <person name="Rohde M."/>
            <person name="Galperin M.Y."/>
            <person name="Jogler C."/>
        </authorList>
    </citation>
    <scope>NUCLEOTIDE SEQUENCE [LARGE SCALE GENOMIC DNA]</scope>
    <source>
        <strain evidence="1 2">Pan216</strain>
    </source>
</reference>
<evidence type="ECO:0008006" key="3">
    <source>
        <dbReference type="Google" id="ProtNLM"/>
    </source>
</evidence>
<dbReference type="AlphaFoldDB" id="A0A518BBL5"/>
<dbReference type="InterPro" id="IPR011465">
    <property type="entry name" value="DUF1571"/>
</dbReference>
<accession>A0A518BBL5</accession>
<dbReference type="RefSeq" id="WP_419192975.1">
    <property type="nucleotide sequence ID" value="NZ_CP036279.1"/>
</dbReference>